<feature type="region of interest" description="Disordered" evidence="2">
    <location>
        <begin position="238"/>
        <end position="262"/>
    </location>
</feature>
<evidence type="ECO:0000313" key="4">
    <source>
        <dbReference type="Proteomes" id="UP001162156"/>
    </source>
</evidence>
<feature type="region of interest" description="Disordered" evidence="2">
    <location>
        <begin position="176"/>
        <end position="217"/>
    </location>
</feature>
<sequence>MQDDWRQEIEEVLLELRRKEKAFKSYEEELRCREEDLNKAQLQQRMHEEQLRQKEQELHAREIDLLERELHFMIKQQTPTPIKRKGKFKRSRLKLLKKEPGSISFPSDFRHTITVQHTLDPKGISGVISPNSPPGSPAITRLRAIALPADGVKGKTWGPSTCHQRERGQITMLRPTPNRGAIWSKSAPNLDKTRNVLSRPPHDIGNTSPTDSNKSSGLQCFINKVSALTPLSEWKRFGSTPRNNSFPTNNASLIPKSGLGKK</sequence>
<proteinExistence type="predicted"/>
<reference evidence="3" key="1">
    <citation type="journal article" date="2023" name="Insect Mol. Biol.">
        <title>Genome sequencing provides insights into the evolution of gene families encoding plant cell wall-degrading enzymes in longhorned beetles.</title>
        <authorList>
            <person name="Shin N.R."/>
            <person name="Okamura Y."/>
            <person name="Kirsch R."/>
            <person name="Pauchet Y."/>
        </authorList>
    </citation>
    <scope>NUCLEOTIDE SEQUENCE</scope>
    <source>
        <strain evidence="3">RBIC_L_NR</strain>
    </source>
</reference>
<name>A0AAV8Y547_9CUCU</name>
<comment type="caution">
    <text evidence="3">The sequence shown here is derived from an EMBL/GenBank/DDBJ whole genome shotgun (WGS) entry which is preliminary data.</text>
</comment>
<evidence type="ECO:0000256" key="1">
    <source>
        <dbReference type="SAM" id="Coils"/>
    </source>
</evidence>
<accession>A0AAV8Y547</accession>
<keyword evidence="4" id="KW-1185">Reference proteome</keyword>
<dbReference type="Proteomes" id="UP001162156">
    <property type="component" value="Unassembled WGS sequence"/>
</dbReference>
<evidence type="ECO:0008006" key="5">
    <source>
        <dbReference type="Google" id="ProtNLM"/>
    </source>
</evidence>
<gene>
    <name evidence="3" type="ORF">NQ314_009066</name>
</gene>
<feature type="coiled-coil region" evidence="1">
    <location>
        <begin position="2"/>
        <end position="57"/>
    </location>
</feature>
<feature type="compositionally biased region" description="Polar residues" evidence="2">
    <location>
        <begin position="205"/>
        <end position="217"/>
    </location>
</feature>
<evidence type="ECO:0000256" key="2">
    <source>
        <dbReference type="SAM" id="MobiDB-lite"/>
    </source>
</evidence>
<organism evidence="3 4">
    <name type="scientific">Rhamnusium bicolor</name>
    <dbReference type="NCBI Taxonomy" id="1586634"/>
    <lineage>
        <taxon>Eukaryota</taxon>
        <taxon>Metazoa</taxon>
        <taxon>Ecdysozoa</taxon>
        <taxon>Arthropoda</taxon>
        <taxon>Hexapoda</taxon>
        <taxon>Insecta</taxon>
        <taxon>Pterygota</taxon>
        <taxon>Neoptera</taxon>
        <taxon>Endopterygota</taxon>
        <taxon>Coleoptera</taxon>
        <taxon>Polyphaga</taxon>
        <taxon>Cucujiformia</taxon>
        <taxon>Chrysomeloidea</taxon>
        <taxon>Cerambycidae</taxon>
        <taxon>Lepturinae</taxon>
        <taxon>Rhagiini</taxon>
        <taxon>Rhamnusium</taxon>
    </lineage>
</organism>
<keyword evidence="1" id="KW-0175">Coiled coil</keyword>
<dbReference type="AlphaFoldDB" id="A0AAV8Y547"/>
<evidence type="ECO:0000313" key="3">
    <source>
        <dbReference type="EMBL" id="KAJ8945757.1"/>
    </source>
</evidence>
<dbReference type="EMBL" id="JANEYF010002498">
    <property type="protein sequence ID" value="KAJ8945757.1"/>
    <property type="molecule type" value="Genomic_DNA"/>
</dbReference>
<feature type="compositionally biased region" description="Polar residues" evidence="2">
    <location>
        <begin position="240"/>
        <end position="252"/>
    </location>
</feature>
<protein>
    <recommendedName>
        <fullName evidence="5">Mitogen-activated protein kinase kinase kinase 10</fullName>
    </recommendedName>
</protein>